<feature type="transmembrane region" description="Helical" evidence="2">
    <location>
        <begin position="72"/>
        <end position="93"/>
    </location>
</feature>
<organism evidence="3 4">
    <name type="scientific">Cercophora scortea</name>
    <dbReference type="NCBI Taxonomy" id="314031"/>
    <lineage>
        <taxon>Eukaryota</taxon>
        <taxon>Fungi</taxon>
        <taxon>Dikarya</taxon>
        <taxon>Ascomycota</taxon>
        <taxon>Pezizomycotina</taxon>
        <taxon>Sordariomycetes</taxon>
        <taxon>Sordariomycetidae</taxon>
        <taxon>Sordariales</taxon>
        <taxon>Lasiosphaeriaceae</taxon>
        <taxon>Cercophora</taxon>
    </lineage>
</organism>
<keyword evidence="4" id="KW-1185">Reference proteome</keyword>
<keyword evidence="2" id="KW-0472">Membrane</keyword>
<dbReference type="AlphaFoldDB" id="A0AAE0IVE9"/>
<proteinExistence type="predicted"/>
<comment type="caution">
    <text evidence="3">The sequence shown here is derived from an EMBL/GenBank/DDBJ whole genome shotgun (WGS) entry which is preliminary data.</text>
</comment>
<reference evidence="3" key="2">
    <citation type="submission" date="2023-06" db="EMBL/GenBank/DDBJ databases">
        <authorList>
            <consortium name="Lawrence Berkeley National Laboratory"/>
            <person name="Haridas S."/>
            <person name="Hensen N."/>
            <person name="Bonometti L."/>
            <person name="Westerberg I."/>
            <person name="Brannstrom I.O."/>
            <person name="Guillou S."/>
            <person name="Cros-Aarteil S."/>
            <person name="Calhoun S."/>
            <person name="Kuo A."/>
            <person name="Mondo S."/>
            <person name="Pangilinan J."/>
            <person name="Riley R."/>
            <person name="Labutti K."/>
            <person name="Andreopoulos B."/>
            <person name="Lipzen A."/>
            <person name="Chen C."/>
            <person name="Yanf M."/>
            <person name="Daum C."/>
            <person name="Ng V."/>
            <person name="Clum A."/>
            <person name="Steindorff A."/>
            <person name="Ohm R."/>
            <person name="Martin F."/>
            <person name="Silar P."/>
            <person name="Natvig D."/>
            <person name="Lalanne C."/>
            <person name="Gautier V."/>
            <person name="Ament-Velasquez S.L."/>
            <person name="Kruys A."/>
            <person name="Hutchinson M.I."/>
            <person name="Powell A.J."/>
            <person name="Barry K."/>
            <person name="Miller A.N."/>
            <person name="Grigoriev I.V."/>
            <person name="Debuchy R."/>
            <person name="Gladieux P."/>
            <person name="Thoren M.H."/>
            <person name="Johannesson H."/>
        </authorList>
    </citation>
    <scope>NUCLEOTIDE SEQUENCE</scope>
    <source>
        <strain evidence="3">SMH4131-1</strain>
    </source>
</reference>
<reference evidence="3" key="1">
    <citation type="journal article" date="2023" name="Mol. Phylogenet. Evol.">
        <title>Genome-scale phylogeny and comparative genomics of the fungal order Sordariales.</title>
        <authorList>
            <person name="Hensen N."/>
            <person name="Bonometti L."/>
            <person name="Westerberg I."/>
            <person name="Brannstrom I.O."/>
            <person name="Guillou S."/>
            <person name="Cros-Aarteil S."/>
            <person name="Calhoun S."/>
            <person name="Haridas S."/>
            <person name="Kuo A."/>
            <person name="Mondo S."/>
            <person name="Pangilinan J."/>
            <person name="Riley R."/>
            <person name="LaButti K."/>
            <person name="Andreopoulos B."/>
            <person name="Lipzen A."/>
            <person name="Chen C."/>
            <person name="Yan M."/>
            <person name="Daum C."/>
            <person name="Ng V."/>
            <person name="Clum A."/>
            <person name="Steindorff A."/>
            <person name="Ohm R.A."/>
            <person name="Martin F."/>
            <person name="Silar P."/>
            <person name="Natvig D.O."/>
            <person name="Lalanne C."/>
            <person name="Gautier V."/>
            <person name="Ament-Velasquez S.L."/>
            <person name="Kruys A."/>
            <person name="Hutchinson M.I."/>
            <person name="Powell A.J."/>
            <person name="Barry K."/>
            <person name="Miller A.N."/>
            <person name="Grigoriev I.V."/>
            <person name="Debuchy R."/>
            <person name="Gladieux P."/>
            <person name="Hiltunen Thoren M."/>
            <person name="Johannesson H."/>
        </authorList>
    </citation>
    <scope>NUCLEOTIDE SEQUENCE</scope>
    <source>
        <strain evidence="3">SMH4131-1</strain>
    </source>
</reference>
<feature type="region of interest" description="Disordered" evidence="1">
    <location>
        <begin position="738"/>
        <end position="778"/>
    </location>
</feature>
<evidence type="ECO:0000256" key="1">
    <source>
        <dbReference type="SAM" id="MobiDB-lite"/>
    </source>
</evidence>
<feature type="transmembrane region" description="Helical" evidence="2">
    <location>
        <begin position="12"/>
        <end position="35"/>
    </location>
</feature>
<name>A0AAE0IVE9_9PEZI</name>
<protein>
    <submittedName>
        <fullName evidence="3">Uncharacterized protein</fullName>
    </submittedName>
</protein>
<feature type="compositionally biased region" description="Basic and acidic residues" evidence="1">
    <location>
        <begin position="767"/>
        <end position="778"/>
    </location>
</feature>
<gene>
    <name evidence="3" type="ORF">B0T19DRAFT_472860</name>
</gene>
<dbReference type="Proteomes" id="UP001286456">
    <property type="component" value="Unassembled WGS sequence"/>
</dbReference>
<dbReference type="EMBL" id="JAUEPO010000002">
    <property type="protein sequence ID" value="KAK3331859.1"/>
    <property type="molecule type" value="Genomic_DNA"/>
</dbReference>
<feature type="compositionally biased region" description="Polar residues" evidence="1">
    <location>
        <begin position="740"/>
        <end position="752"/>
    </location>
</feature>
<sequence>MSLTIGEVAGLINVGLLFLQLTIPVLQAIALLGGIRMVNSAVTWSVVSRFVQSTFLPTLLQTDVSAGRRDGVSFGVMAMVYLSLATSFLLALAQVLSPIGLSEGVRSDQLVNATFAYAPDPSIFGEATFSRDNYRVSRTCLNGNKPCPGVGLETAHDDGGHVVFSPLVPENITDCFSSCVSSPGDLRSSSFNIEFRQFSVAEERTKDKVYNNVTGIYRYIGQVALEQPGYHVKEGIIIDSIDGGIGFRNHTVPTNPVMTDGATWTEDLLWIVPQTSCIGTNWTFYSRPQLTPYLNAFTSPVQDNIYATYKTTPPSSSRRNWTITPDALLMGTNDFLSLVSIYDEASGFTTVEPTDYDLDGSPVTVTEGNATAVQTCADQCVTALNDCEVTCGLPETSATVYFLKDATRACRNYTRESKPSIDIPFVICHYFVPSPLKFSHQGMSSTNDLLALPISICATGLEATVKQVRFSYNDTGGGPSLSGLQVLDVSPTKYDKDEDKPLWAVENPGSNWTIDEISLQWGMISKEASLKYADGIRTLRSEKLPLPVFLESAQYDSGWGDSLGGARGPGMGLSILFRGSYSGSGGLGDFAAFLRWQNLTSDPQTMHKLTNIRWTDIVSDLLTGTKSRFSATAGSDPSIPVTGEVQVYRKMVRYQYKYGTVAFLCCAIWLLWALICLVMVIAPRLRAKMSPSGLSAMINKLSVGRAFVAGKDREKWRSFEKTTKHWLEKDSKRVIDLSKWPSTPQENTNNKVDNVLTEGETLIEGDEQGKERSSETVN</sequence>
<feature type="transmembrane region" description="Helical" evidence="2">
    <location>
        <begin position="658"/>
        <end position="682"/>
    </location>
</feature>
<accession>A0AAE0IVE9</accession>
<evidence type="ECO:0000313" key="3">
    <source>
        <dbReference type="EMBL" id="KAK3331859.1"/>
    </source>
</evidence>
<evidence type="ECO:0000313" key="4">
    <source>
        <dbReference type="Proteomes" id="UP001286456"/>
    </source>
</evidence>
<keyword evidence="2" id="KW-0812">Transmembrane</keyword>
<keyword evidence="2" id="KW-1133">Transmembrane helix</keyword>
<evidence type="ECO:0000256" key="2">
    <source>
        <dbReference type="SAM" id="Phobius"/>
    </source>
</evidence>